<protein>
    <recommendedName>
        <fullName evidence="5">Septum formation initiator</fullName>
    </recommendedName>
</protein>
<evidence type="ECO:0008006" key="5">
    <source>
        <dbReference type="Google" id="ProtNLM"/>
    </source>
</evidence>
<keyword evidence="2" id="KW-0812">Transmembrane</keyword>
<dbReference type="Pfam" id="PF04977">
    <property type="entry name" value="DivIC"/>
    <property type="match status" value="1"/>
</dbReference>
<dbReference type="EMBL" id="PEZK01000016">
    <property type="protein sequence ID" value="PIU02315.1"/>
    <property type="molecule type" value="Genomic_DNA"/>
</dbReference>
<gene>
    <name evidence="3" type="ORF">COT66_00845</name>
</gene>
<keyword evidence="2" id="KW-1133">Transmembrane helix</keyword>
<feature type="transmembrane region" description="Helical" evidence="2">
    <location>
        <begin position="6"/>
        <end position="26"/>
    </location>
</feature>
<evidence type="ECO:0000313" key="4">
    <source>
        <dbReference type="Proteomes" id="UP000231214"/>
    </source>
</evidence>
<feature type="coiled-coil region" evidence="1">
    <location>
        <begin position="28"/>
        <end position="62"/>
    </location>
</feature>
<evidence type="ECO:0000256" key="2">
    <source>
        <dbReference type="SAM" id="Phobius"/>
    </source>
</evidence>
<dbReference type="InterPro" id="IPR007060">
    <property type="entry name" value="FtsL/DivIC"/>
</dbReference>
<sequence length="113" mass="13484">MRRRWVQWLIILVGISLMVNLSRDILRLVKVRDQVRLAQAALDQARQENKELMAQKDYYTSEEFAEEQARNKLNMAKEGESVVILPDDLGKITKQTDSFQKTPIWKQWWELFF</sequence>
<keyword evidence="1" id="KW-0175">Coiled coil</keyword>
<evidence type="ECO:0000256" key="1">
    <source>
        <dbReference type="SAM" id="Coils"/>
    </source>
</evidence>
<keyword evidence="2" id="KW-0472">Membrane</keyword>
<proteinExistence type="predicted"/>
<comment type="caution">
    <text evidence="3">The sequence shown here is derived from an EMBL/GenBank/DDBJ whole genome shotgun (WGS) entry which is preliminary data.</text>
</comment>
<dbReference type="AlphaFoldDB" id="A0A2M6XBC9"/>
<name>A0A2M6XBC9_9BACT</name>
<accession>A0A2M6XBC9</accession>
<organism evidence="3 4">
    <name type="scientific">Candidatus Shapirobacteria bacterium CG09_land_8_20_14_0_10_49_15</name>
    <dbReference type="NCBI Taxonomy" id="1974482"/>
    <lineage>
        <taxon>Bacteria</taxon>
        <taxon>Candidatus Shapironibacteriota</taxon>
    </lineage>
</organism>
<dbReference type="Proteomes" id="UP000231214">
    <property type="component" value="Unassembled WGS sequence"/>
</dbReference>
<reference evidence="4" key="1">
    <citation type="submission" date="2017-09" db="EMBL/GenBank/DDBJ databases">
        <title>Depth-based differentiation of microbial function through sediment-hosted aquifers and enrichment of novel symbionts in the deep terrestrial subsurface.</title>
        <authorList>
            <person name="Probst A.J."/>
            <person name="Ladd B."/>
            <person name="Jarett J.K."/>
            <person name="Geller-Mcgrath D.E."/>
            <person name="Sieber C.M.K."/>
            <person name="Emerson J.B."/>
            <person name="Anantharaman K."/>
            <person name="Thomas B.C."/>
            <person name="Malmstrom R."/>
            <person name="Stieglmeier M."/>
            <person name="Klingl A."/>
            <person name="Woyke T."/>
            <person name="Ryan C.M."/>
            <person name="Banfield J.F."/>
        </authorList>
    </citation>
    <scope>NUCLEOTIDE SEQUENCE [LARGE SCALE GENOMIC DNA]</scope>
</reference>
<evidence type="ECO:0000313" key="3">
    <source>
        <dbReference type="EMBL" id="PIU02315.1"/>
    </source>
</evidence>